<organism evidence="4 5">
    <name type="scientific">Rosistilla carotiformis</name>
    <dbReference type="NCBI Taxonomy" id="2528017"/>
    <lineage>
        <taxon>Bacteria</taxon>
        <taxon>Pseudomonadati</taxon>
        <taxon>Planctomycetota</taxon>
        <taxon>Planctomycetia</taxon>
        <taxon>Pirellulales</taxon>
        <taxon>Pirellulaceae</taxon>
        <taxon>Rosistilla</taxon>
    </lineage>
</organism>
<dbReference type="Pfam" id="PF07596">
    <property type="entry name" value="SBP_bac_10"/>
    <property type="match status" value="1"/>
</dbReference>
<protein>
    <submittedName>
        <fullName evidence="4">Type II secretion system protein G</fullName>
    </submittedName>
</protein>
<proteinExistence type="predicted"/>
<evidence type="ECO:0000313" key="4">
    <source>
        <dbReference type="EMBL" id="QDV68761.1"/>
    </source>
</evidence>
<feature type="compositionally biased region" description="Basic and acidic residues" evidence="1">
    <location>
        <begin position="240"/>
        <end position="252"/>
    </location>
</feature>
<keyword evidence="2" id="KW-1133">Transmembrane helix</keyword>
<dbReference type="PANTHER" id="PTHR30093">
    <property type="entry name" value="GENERAL SECRETION PATHWAY PROTEIN G"/>
    <property type="match status" value="1"/>
</dbReference>
<dbReference type="SUPFAM" id="SSF54523">
    <property type="entry name" value="Pili subunits"/>
    <property type="match status" value="1"/>
</dbReference>
<evidence type="ECO:0000256" key="1">
    <source>
        <dbReference type="SAM" id="MobiDB-lite"/>
    </source>
</evidence>
<dbReference type="Proteomes" id="UP000315082">
    <property type="component" value="Chromosome"/>
</dbReference>
<dbReference type="KEGG" id="rcf:Poly24_24740"/>
<dbReference type="PANTHER" id="PTHR30093:SF2">
    <property type="entry name" value="TYPE II SECRETION SYSTEM PROTEIN H"/>
    <property type="match status" value="1"/>
</dbReference>
<feature type="transmembrane region" description="Helical" evidence="2">
    <location>
        <begin position="12"/>
        <end position="36"/>
    </location>
</feature>
<evidence type="ECO:0000256" key="2">
    <source>
        <dbReference type="SAM" id="Phobius"/>
    </source>
</evidence>
<feature type="region of interest" description="Disordered" evidence="1">
    <location>
        <begin position="240"/>
        <end position="264"/>
    </location>
</feature>
<dbReference type="PROSITE" id="PS00409">
    <property type="entry name" value="PROKAR_NTER_METHYL"/>
    <property type="match status" value="1"/>
</dbReference>
<gene>
    <name evidence="4" type="primary">pulG_3</name>
    <name evidence="4" type="ORF">Poly24_24740</name>
</gene>
<reference evidence="4 5" key="1">
    <citation type="submission" date="2019-02" db="EMBL/GenBank/DDBJ databases">
        <title>Deep-cultivation of Planctomycetes and their phenomic and genomic characterization uncovers novel biology.</title>
        <authorList>
            <person name="Wiegand S."/>
            <person name="Jogler M."/>
            <person name="Boedeker C."/>
            <person name="Pinto D."/>
            <person name="Vollmers J."/>
            <person name="Rivas-Marin E."/>
            <person name="Kohn T."/>
            <person name="Peeters S.H."/>
            <person name="Heuer A."/>
            <person name="Rast P."/>
            <person name="Oberbeckmann S."/>
            <person name="Bunk B."/>
            <person name="Jeske O."/>
            <person name="Meyerdierks A."/>
            <person name="Storesund J.E."/>
            <person name="Kallscheuer N."/>
            <person name="Luecker S."/>
            <person name="Lage O.M."/>
            <person name="Pohl T."/>
            <person name="Merkel B.J."/>
            <person name="Hornburger P."/>
            <person name="Mueller R.-W."/>
            <person name="Bruemmer F."/>
            <person name="Labrenz M."/>
            <person name="Spormann A.M."/>
            <person name="Op den Camp H."/>
            <person name="Overmann J."/>
            <person name="Amann R."/>
            <person name="Jetten M.S.M."/>
            <person name="Mascher T."/>
            <person name="Medema M.H."/>
            <person name="Devos D.P."/>
            <person name="Kaster A.-K."/>
            <person name="Ovreas L."/>
            <person name="Rohde M."/>
            <person name="Galperin M.Y."/>
            <person name="Jogler C."/>
        </authorList>
    </citation>
    <scope>NUCLEOTIDE SEQUENCE [LARGE SCALE GENOMIC DNA]</scope>
    <source>
        <strain evidence="4 5">Poly24</strain>
    </source>
</reference>
<accession>A0A518JT89</accession>
<dbReference type="InterPro" id="IPR027558">
    <property type="entry name" value="Pre_pil_HX9DG_C"/>
</dbReference>
<keyword evidence="2" id="KW-0812">Transmembrane</keyword>
<dbReference type="Gene3D" id="3.30.700.10">
    <property type="entry name" value="Glycoprotein, Type 4 Pilin"/>
    <property type="match status" value="1"/>
</dbReference>
<feature type="domain" description="DUF1559" evidence="3">
    <location>
        <begin position="37"/>
        <end position="330"/>
    </location>
</feature>
<keyword evidence="5" id="KW-1185">Reference proteome</keyword>
<name>A0A518JT89_9BACT</name>
<dbReference type="AlphaFoldDB" id="A0A518JT89"/>
<evidence type="ECO:0000259" key="3">
    <source>
        <dbReference type="Pfam" id="PF07596"/>
    </source>
</evidence>
<dbReference type="InterPro" id="IPR011453">
    <property type="entry name" value="DUF1559"/>
</dbReference>
<keyword evidence="2" id="KW-0472">Membrane</keyword>
<dbReference type="Pfam" id="PF07963">
    <property type="entry name" value="N_methyl"/>
    <property type="match status" value="1"/>
</dbReference>
<dbReference type="NCBIfam" id="TIGR02532">
    <property type="entry name" value="IV_pilin_GFxxxE"/>
    <property type="match status" value="1"/>
</dbReference>
<dbReference type="InterPro" id="IPR045584">
    <property type="entry name" value="Pilin-like"/>
</dbReference>
<dbReference type="NCBIfam" id="TIGR04294">
    <property type="entry name" value="pre_pil_HX9DG"/>
    <property type="match status" value="1"/>
</dbReference>
<dbReference type="InterPro" id="IPR012902">
    <property type="entry name" value="N_methyl_site"/>
</dbReference>
<dbReference type="EMBL" id="CP036348">
    <property type="protein sequence ID" value="QDV68761.1"/>
    <property type="molecule type" value="Genomic_DNA"/>
</dbReference>
<dbReference type="RefSeq" id="WP_197452516.1">
    <property type="nucleotide sequence ID" value="NZ_CP036348.1"/>
</dbReference>
<sequence length="349" mass="37348">MKKTQDFTRTTGFTLVELLVVIAIIGILVGLLLPAVQAAREAARRMKCSSHLKQIGLAIHNYHDTFGRLPPGGMPEGDPSITNQAQASWLVRILPFIEQSAIYDQATFVGTDWVGTGTDRNWKIKDGTVIDIYDCPSSDLPNVQTDSTSGGTRGLGAPTSITVQVPSYVGIAGTSQDPSNIATRVSPSVNGVGHQSFNGVMPISSNLANPTTPVLKFRDILDGTSNTFCVGEQSSSLREHSTGASRLRDCRSGSRRGGMWSSGNARGNANSQAYNLTTIMRPVNSNIYVNNSCSEFHGLAKNTTLRSNHPGGAQFAVADGAVRFVSETIDYVDLIKLADRRDGLVLSGF</sequence>
<evidence type="ECO:0000313" key="5">
    <source>
        <dbReference type="Proteomes" id="UP000315082"/>
    </source>
</evidence>